<sequence length="98" mass="11504">MRSILLKTILSIPLIVLKIIIIVFEGMKSIIERIGGFFLLLFIIPTIWTLFKKDYYTFSAYIFGIIFVILMQIGAELILSTLTWLYEKIYIYKMELEG</sequence>
<evidence type="ECO:0000313" key="3">
    <source>
        <dbReference type="Proteomes" id="UP000095558"/>
    </source>
</evidence>
<evidence type="ECO:0000256" key="1">
    <source>
        <dbReference type="SAM" id="Phobius"/>
    </source>
</evidence>
<dbReference type="OrthoDB" id="1928725at2"/>
<dbReference type="AlphaFoldDB" id="A0A174GN98"/>
<protein>
    <submittedName>
        <fullName evidence="2">Uncharacterized protein</fullName>
    </submittedName>
</protein>
<keyword evidence="1" id="KW-1133">Transmembrane helix</keyword>
<gene>
    <name evidence="2" type="ORF">ERS852470_02928</name>
</gene>
<feature type="transmembrane region" description="Helical" evidence="1">
    <location>
        <begin position="58"/>
        <end position="86"/>
    </location>
</feature>
<dbReference type="RefSeq" id="WP_042398856.1">
    <property type="nucleotide sequence ID" value="NZ_CYZV01000036.1"/>
</dbReference>
<name>A0A174GN98_9CLOT</name>
<proteinExistence type="predicted"/>
<dbReference type="EMBL" id="CYZV01000036">
    <property type="protein sequence ID" value="CUO64054.1"/>
    <property type="molecule type" value="Genomic_DNA"/>
</dbReference>
<reference evidence="2 3" key="1">
    <citation type="submission" date="2015-09" db="EMBL/GenBank/DDBJ databases">
        <authorList>
            <consortium name="Pathogen Informatics"/>
        </authorList>
    </citation>
    <scope>NUCLEOTIDE SEQUENCE [LARGE SCALE GENOMIC DNA]</scope>
    <source>
        <strain evidence="2 3">2789STDY5834855</strain>
    </source>
</reference>
<evidence type="ECO:0000313" key="2">
    <source>
        <dbReference type="EMBL" id="CUO64054.1"/>
    </source>
</evidence>
<feature type="transmembrane region" description="Helical" evidence="1">
    <location>
        <begin position="30"/>
        <end position="51"/>
    </location>
</feature>
<dbReference type="Proteomes" id="UP000095558">
    <property type="component" value="Unassembled WGS sequence"/>
</dbReference>
<keyword evidence="1" id="KW-0812">Transmembrane</keyword>
<organism evidence="2 3">
    <name type="scientific">Clostridium disporicum</name>
    <dbReference type="NCBI Taxonomy" id="84024"/>
    <lineage>
        <taxon>Bacteria</taxon>
        <taxon>Bacillati</taxon>
        <taxon>Bacillota</taxon>
        <taxon>Clostridia</taxon>
        <taxon>Eubacteriales</taxon>
        <taxon>Clostridiaceae</taxon>
        <taxon>Clostridium</taxon>
    </lineage>
</organism>
<dbReference type="GeneID" id="83012148"/>
<feature type="transmembrane region" description="Helical" evidence="1">
    <location>
        <begin position="5"/>
        <end position="24"/>
    </location>
</feature>
<accession>A0A174GN98</accession>
<keyword evidence="1" id="KW-0472">Membrane</keyword>